<dbReference type="EMBL" id="VWSG01000018">
    <property type="protein sequence ID" value="KAA5531723.1"/>
    <property type="molecule type" value="Genomic_DNA"/>
</dbReference>
<dbReference type="Proteomes" id="UP000325141">
    <property type="component" value="Unassembled WGS sequence"/>
</dbReference>
<gene>
    <name evidence="1" type="ORF">F0460_15375</name>
</gene>
<sequence>MLFYNTVLLLFCGTNDIFAQTTGNRNITLSLSEVALLDIEPNINTIAFNFTTPTEAGMPISKPSVNTTKWINYTSAKATTSPHRIITSQIDQLFPGISIRLQAANSVGGGGSLGTSTGQITLSTSPQTIINAIGGAYTGNGSNNGHQLTISTDITNYTDLVKTTNQLITITYTISD</sequence>
<keyword evidence="2" id="KW-1185">Reference proteome</keyword>
<evidence type="ECO:0000313" key="1">
    <source>
        <dbReference type="EMBL" id="KAA5531723.1"/>
    </source>
</evidence>
<organism evidence="1 2">
    <name type="scientific">Paenimyroides baculatum</name>
    <dbReference type="NCBI Taxonomy" id="2608000"/>
    <lineage>
        <taxon>Bacteria</taxon>
        <taxon>Pseudomonadati</taxon>
        <taxon>Bacteroidota</taxon>
        <taxon>Flavobacteriia</taxon>
        <taxon>Flavobacteriales</taxon>
        <taxon>Flavobacteriaceae</taxon>
        <taxon>Paenimyroides</taxon>
    </lineage>
</organism>
<proteinExistence type="predicted"/>
<protein>
    <submittedName>
        <fullName evidence="1">Uncharacterized protein</fullName>
    </submittedName>
</protein>
<evidence type="ECO:0000313" key="2">
    <source>
        <dbReference type="Proteomes" id="UP000325141"/>
    </source>
</evidence>
<dbReference type="AlphaFoldDB" id="A0A5M6C9M1"/>
<reference evidence="1 2" key="1">
    <citation type="submission" date="2019-09" db="EMBL/GenBank/DDBJ databases">
        <title>Genome sequence and assembly of Flavobacterium sp.</title>
        <authorList>
            <person name="Chhetri G."/>
        </authorList>
    </citation>
    <scope>NUCLEOTIDE SEQUENCE [LARGE SCALE GENOMIC DNA]</scope>
    <source>
        <strain evidence="1 2">SNL9</strain>
    </source>
</reference>
<comment type="caution">
    <text evidence="1">The sequence shown here is derived from an EMBL/GenBank/DDBJ whole genome shotgun (WGS) entry which is preliminary data.</text>
</comment>
<name>A0A5M6C9M1_9FLAO</name>
<accession>A0A5M6C9M1</accession>